<name>A0ACA9SJG6_9GLOM</name>
<dbReference type="Proteomes" id="UP000789920">
    <property type="component" value="Unassembled WGS sequence"/>
</dbReference>
<keyword evidence="2" id="KW-1185">Reference proteome</keyword>
<gene>
    <name evidence="1" type="ORF">RPERSI_LOCUS32011</name>
</gene>
<accession>A0ACA9SJG6</accession>
<reference evidence="1" key="1">
    <citation type="submission" date="2021-06" db="EMBL/GenBank/DDBJ databases">
        <authorList>
            <person name="Kallberg Y."/>
            <person name="Tangrot J."/>
            <person name="Rosling A."/>
        </authorList>
    </citation>
    <scope>NUCLEOTIDE SEQUENCE</scope>
    <source>
        <strain evidence="1">MA461A</strain>
    </source>
</reference>
<proteinExistence type="predicted"/>
<sequence>MIVMEILLDEVMKIDAMIRSLLETLKKTKYSINNTNNKNDLIK</sequence>
<evidence type="ECO:0000313" key="1">
    <source>
        <dbReference type="EMBL" id="CAG8841758.1"/>
    </source>
</evidence>
<comment type="caution">
    <text evidence="1">The sequence shown here is derived from an EMBL/GenBank/DDBJ whole genome shotgun (WGS) entry which is preliminary data.</text>
</comment>
<evidence type="ECO:0000313" key="2">
    <source>
        <dbReference type="Proteomes" id="UP000789920"/>
    </source>
</evidence>
<protein>
    <submittedName>
        <fullName evidence="1">29862_t:CDS:1</fullName>
    </submittedName>
</protein>
<organism evidence="1 2">
    <name type="scientific">Racocetra persica</name>
    <dbReference type="NCBI Taxonomy" id="160502"/>
    <lineage>
        <taxon>Eukaryota</taxon>
        <taxon>Fungi</taxon>
        <taxon>Fungi incertae sedis</taxon>
        <taxon>Mucoromycota</taxon>
        <taxon>Glomeromycotina</taxon>
        <taxon>Glomeromycetes</taxon>
        <taxon>Diversisporales</taxon>
        <taxon>Gigasporaceae</taxon>
        <taxon>Racocetra</taxon>
    </lineage>
</organism>
<dbReference type="EMBL" id="CAJVQC010131569">
    <property type="protein sequence ID" value="CAG8841758.1"/>
    <property type="molecule type" value="Genomic_DNA"/>
</dbReference>
<feature type="non-terminal residue" evidence="1">
    <location>
        <position position="43"/>
    </location>
</feature>